<dbReference type="RefSeq" id="WP_142096708.1">
    <property type="nucleotide sequence ID" value="NZ_VIGH01000002.1"/>
</dbReference>
<dbReference type="OrthoDB" id="5186135at2"/>
<evidence type="ECO:0000313" key="2">
    <source>
        <dbReference type="EMBL" id="TQF74356.1"/>
    </source>
</evidence>
<gene>
    <name evidence="2" type="ORF">FK531_05685</name>
</gene>
<keyword evidence="1" id="KW-1133">Transmembrane helix</keyword>
<reference evidence="2 3" key="1">
    <citation type="submission" date="2019-06" db="EMBL/GenBank/DDBJ databases">
        <title>Rhodococcus spaelei sp. nov., isolated from a cave.</title>
        <authorList>
            <person name="Lee S.D."/>
        </authorList>
    </citation>
    <scope>NUCLEOTIDE SEQUENCE [LARGE SCALE GENOMIC DNA]</scope>
    <source>
        <strain evidence="2 3">C9-5</strain>
    </source>
</reference>
<accession>A0A541BPT9</accession>
<dbReference type="AlphaFoldDB" id="A0A541BPT9"/>
<feature type="transmembrane region" description="Helical" evidence="1">
    <location>
        <begin position="57"/>
        <end position="79"/>
    </location>
</feature>
<protein>
    <submittedName>
        <fullName evidence="2">Uncharacterized protein</fullName>
    </submittedName>
</protein>
<organism evidence="2 3">
    <name type="scientific">Rhodococcus spelaei</name>
    <dbReference type="NCBI Taxonomy" id="2546320"/>
    <lineage>
        <taxon>Bacteria</taxon>
        <taxon>Bacillati</taxon>
        <taxon>Actinomycetota</taxon>
        <taxon>Actinomycetes</taxon>
        <taxon>Mycobacteriales</taxon>
        <taxon>Nocardiaceae</taxon>
        <taxon>Rhodococcus</taxon>
    </lineage>
</organism>
<proteinExistence type="predicted"/>
<sequence length="123" mass="13266">MDRAVTAPGAGSPRARERVVLAHRRGARVVRTRVEVQEHTEVGEAMIRALVRAQLGLALRVAAGVVALVCAVPLVMFAVPALPDAVAWVVLGVAVYPVLYAVGRLYIRLAERTEQEFVDLADD</sequence>
<keyword evidence="1" id="KW-0472">Membrane</keyword>
<evidence type="ECO:0000256" key="1">
    <source>
        <dbReference type="SAM" id="Phobius"/>
    </source>
</evidence>
<keyword evidence="3" id="KW-1185">Reference proteome</keyword>
<name>A0A541BPT9_9NOCA</name>
<keyword evidence="1" id="KW-0812">Transmembrane</keyword>
<comment type="caution">
    <text evidence="2">The sequence shown here is derived from an EMBL/GenBank/DDBJ whole genome shotgun (WGS) entry which is preliminary data.</text>
</comment>
<feature type="transmembrane region" description="Helical" evidence="1">
    <location>
        <begin position="85"/>
        <end position="107"/>
    </location>
</feature>
<dbReference type="EMBL" id="VIGH01000002">
    <property type="protein sequence ID" value="TQF74356.1"/>
    <property type="molecule type" value="Genomic_DNA"/>
</dbReference>
<evidence type="ECO:0000313" key="3">
    <source>
        <dbReference type="Proteomes" id="UP000316256"/>
    </source>
</evidence>
<dbReference type="Proteomes" id="UP000316256">
    <property type="component" value="Unassembled WGS sequence"/>
</dbReference>